<gene>
    <name evidence="1" type="ORF">GBF38_008261</name>
</gene>
<organism evidence="1 2">
    <name type="scientific">Nibea albiflora</name>
    <name type="common">Yellow drum</name>
    <name type="synonym">Corvina albiflora</name>
    <dbReference type="NCBI Taxonomy" id="240163"/>
    <lineage>
        <taxon>Eukaryota</taxon>
        <taxon>Metazoa</taxon>
        <taxon>Chordata</taxon>
        <taxon>Craniata</taxon>
        <taxon>Vertebrata</taxon>
        <taxon>Euteleostomi</taxon>
        <taxon>Actinopterygii</taxon>
        <taxon>Neopterygii</taxon>
        <taxon>Teleostei</taxon>
        <taxon>Neoteleostei</taxon>
        <taxon>Acanthomorphata</taxon>
        <taxon>Eupercaria</taxon>
        <taxon>Sciaenidae</taxon>
        <taxon>Nibea</taxon>
    </lineage>
</organism>
<evidence type="ECO:0000313" key="2">
    <source>
        <dbReference type="Proteomes" id="UP000805704"/>
    </source>
</evidence>
<evidence type="ECO:0000313" key="1">
    <source>
        <dbReference type="EMBL" id="KAG8004143.1"/>
    </source>
</evidence>
<comment type="caution">
    <text evidence="1">The sequence shown here is derived from an EMBL/GenBank/DDBJ whole genome shotgun (WGS) entry which is preliminary data.</text>
</comment>
<sequence length="182" mass="20295">MNGLHGDAHVYAGEWIRSPVNGFTGLQGAIKRRKMQRYADKGSEQEDCDEVDSQQAIGVKHLLFKTHKPGMCGIEHYPLSGGSLHRRTTYQTSKTARANGNPHFQVLPRINLSFMRSIRLTVLGTPKPFALFGSSETRQGAKTGRKCYRSGTSEEEAEIAIREIWEPLSAFELQTDEVGSDE</sequence>
<name>A0ACB7EQU0_NIBAL</name>
<dbReference type="Proteomes" id="UP000805704">
    <property type="component" value="Chromosome 3"/>
</dbReference>
<accession>A0ACB7EQU0</accession>
<protein>
    <submittedName>
        <fullName evidence="1">Uncharacterized protein</fullName>
    </submittedName>
</protein>
<proteinExistence type="predicted"/>
<reference evidence="1" key="1">
    <citation type="submission" date="2020-04" db="EMBL/GenBank/DDBJ databases">
        <title>A chromosome-scale assembly and high-density genetic map of the yellow drum (Nibea albiflora) genome.</title>
        <authorList>
            <person name="Xu D."/>
            <person name="Zhang W."/>
            <person name="Chen R."/>
            <person name="Tan P."/>
            <person name="Wang L."/>
            <person name="Song H."/>
            <person name="Tian L."/>
            <person name="Zhu Q."/>
            <person name="Wang B."/>
        </authorList>
    </citation>
    <scope>NUCLEOTIDE SEQUENCE</scope>
    <source>
        <strain evidence="1">ZJHYS-2018</strain>
    </source>
</reference>
<dbReference type="EMBL" id="CM024791">
    <property type="protein sequence ID" value="KAG8004143.1"/>
    <property type="molecule type" value="Genomic_DNA"/>
</dbReference>
<keyword evidence="2" id="KW-1185">Reference proteome</keyword>